<evidence type="ECO:0000256" key="4">
    <source>
        <dbReference type="PIRSR" id="PIRSR601461-2"/>
    </source>
</evidence>
<keyword evidence="2 5" id="KW-0064">Aspartyl protease</keyword>
<name>A0A0F7SHQ4_PHARH</name>
<protein>
    <submittedName>
        <fullName evidence="9">Aspartyl protease</fullName>
    </submittedName>
</protein>
<dbReference type="EMBL" id="LN483167">
    <property type="protein sequence ID" value="CDZ96839.1"/>
    <property type="molecule type" value="Genomic_DNA"/>
</dbReference>
<feature type="disulfide bond" evidence="4">
    <location>
        <begin position="126"/>
        <end position="130"/>
    </location>
</feature>
<dbReference type="PROSITE" id="PS00141">
    <property type="entry name" value="ASP_PROTEASE"/>
    <property type="match status" value="2"/>
</dbReference>
<keyword evidence="5 9" id="KW-0645">Protease</keyword>
<evidence type="ECO:0000256" key="5">
    <source>
        <dbReference type="RuleBase" id="RU000454"/>
    </source>
</evidence>
<evidence type="ECO:0000256" key="7">
    <source>
        <dbReference type="SAM" id="SignalP"/>
    </source>
</evidence>
<dbReference type="Pfam" id="PF00026">
    <property type="entry name" value="Asp"/>
    <property type="match status" value="1"/>
</dbReference>
<dbReference type="InterPro" id="IPR034164">
    <property type="entry name" value="Pepsin-like_dom"/>
</dbReference>
<dbReference type="Gene3D" id="2.40.70.10">
    <property type="entry name" value="Acid Proteases"/>
    <property type="match status" value="2"/>
</dbReference>
<dbReference type="AlphaFoldDB" id="A0A0F7SHQ4"/>
<feature type="active site" evidence="3">
    <location>
        <position position="316"/>
    </location>
</feature>
<evidence type="ECO:0000256" key="6">
    <source>
        <dbReference type="SAM" id="MobiDB-lite"/>
    </source>
</evidence>
<feature type="domain" description="Peptidase A1" evidence="8">
    <location>
        <begin position="95"/>
        <end position="432"/>
    </location>
</feature>
<reference evidence="9" key="1">
    <citation type="submission" date="2014-08" db="EMBL/GenBank/DDBJ databases">
        <authorList>
            <person name="Sharma Rahul"/>
            <person name="Thines Marco"/>
        </authorList>
    </citation>
    <scope>NUCLEOTIDE SEQUENCE</scope>
</reference>
<keyword evidence="5" id="KW-0378">Hydrolase</keyword>
<dbReference type="FunFam" id="2.40.70.10:FF:000008">
    <property type="entry name" value="Cathepsin D"/>
    <property type="match status" value="1"/>
</dbReference>
<dbReference type="GO" id="GO:0006508">
    <property type="term" value="P:proteolysis"/>
    <property type="evidence" value="ECO:0007669"/>
    <property type="project" value="UniProtKB-KW"/>
</dbReference>
<evidence type="ECO:0000256" key="1">
    <source>
        <dbReference type="ARBA" id="ARBA00007447"/>
    </source>
</evidence>
<dbReference type="PANTHER" id="PTHR47966:SF57">
    <property type="entry name" value="PEPTIDASE A1 DOMAIN-CONTAINING PROTEIN"/>
    <property type="match status" value="1"/>
</dbReference>
<evidence type="ECO:0000256" key="3">
    <source>
        <dbReference type="PIRSR" id="PIRSR601461-1"/>
    </source>
</evidence>
<dbReference type="InterPro" id="IPR021109">
    <property type="entry name" value="Peptidase_aspartic_dom_sf"/>
</dbReference>
<dbReference type="InterPro" id="IPR001969">
    <property type="entry name" value="Aspartic_peptidase_AS"/>
</dbReference>
<comment type="similarity">
    <text evidence="1 5">Belongs to the peptidase A1 family.</text>
</comment>
<accession>A0A0F7SHQ4</accession>
<organism evidence="9">
    <name type="scientific">Phaffia rhodozyma</name>
    <name type="common">Yeast</name>
    <name type="synonym">Xanthophyllomyces dendrorhous</name>
    <dbReference type="NCBI Taxonomy" id="264483"/>
    <lineage>
        <taxon>Eukaryota</taxon>
        <taxon>Fungi</taxon>
        <taxon>Dikarya</taxon>
        <taxon>Basidiomycota</taxon>
        <taxon>Agaricomycotina</taxon>
        <taxon>Tremellomycetes</taxon>
        <taxon>Cystofilobasidiales</taxon>
        <taxon>Mrakiaceae</taxon>
        <taxon>Phaffia</taxon>
    </lineage>
</organism>
<dbReference type="PROSITE" id="PS51767">
    <property type="entry name" value="PEPTIDASE_A1"/>
    <property type="match status" value="1"/>
</dbReference>
<dbReference type="CDD" id="cd05471">
    <property type="entry name" value="pepsin_like"/>
    <property type="match status" value="1"/>
</dbReference>
<dbReference type="InterPro" id="IPR033121">
    <property type="entry name" value="PEPTIDASE_A1"/>
</dbReference>
<dbReference type="SUPFAM" id="SSF50630">
    <property type="entry name" value="Acid proteases"/>
    <property type="match status" value="1"/>
</dbReference>
<dbReference type="PRINTS" id="PR00792">
    <property type="entry name" value="PEPSIN"/>
</dbReference>
<evidence type="ECO:0000313" key="9">
    <source>
        <dbReference type="EMBL" id="CDZ96839.1"/>
    </source>
</evidence>
<feature type="region of interest" description="Disordered" evidence="6">
    <location>
        <begin position="443"/>
        <end position="467"/>
    </location>
</feature>
<dbReference type="GO" id="GO:0004190">
    <property type="term" value="F:aspartic-type endopeptidase activity"/>
    <property type="evidence" value="ECO:0007669"/>
    <property type="project" value="UniProtKB-KW"/>
</dbReference>
<evidence type="ECO:0000256" key="2">
    <source>
        <dbReference type="ARBA" id="ARBA00022750"/>
    </source>
</evidence>
<proteinExistence type="inferred from homology"/>
<dbReference type="InterPro" id="IPR001461">
    <property type="entry name" value="Aspartic_peptidase_A1"/>
</dbReference>
<evidence type="ECO:0000259" key="8">
    <source>
        <dbReference type="PROSITE" id="PS51767"/>
    </source>
</evidence>
<dbReference type="PANTHER" id="PTHR47966">
    <property type="entry name" value="BETA-SITE APP-CLEAVING ENZYME, ISOFORM A-RELATED"/>
    <property type="match status" value="1"/>
</dbReference>
<keyword evidence="7" id="KW-0732">Signal</keyword>
<keyword evidence="4" id="KW-1015">Disulfide bond</keyword>
<feature type="chain" id="PRO_5002521970" evidence="7">
    <location>
        <begin position="23"/>
        <end position="493"/>
    </location>
</feature>
<feature type="active site" evidence="3">
    <location>
        <position position="113"/>
    </location>
</feature>
<sequence length="493" mass="50898">MNMLSTLMIGSLAVPLLALSAAVPPSSNSILDARRIPLTHTPHAKRVGPDGTVRGWALREKAKTESKYATRLAPNSATKRDGMATLQDYYIDAAYSASVSIGTPAQEFYLLLDTGSADLFIVGSSCDSSCSGLTTWDPTSSSTYTNESTAFEITYGSGDASGYLVSDTVSLAGISETSQTLAVVTEISSGLLSSPLSGIMGMGFEALSSSNSVPWWQAESSTWTSKVFAFELARYRNIATATDFETQGGYIDLGALNASHYSGDVNYITCSAQTYWEIPVSGLSVEGTSIDISISSTSSSSSKSSSSSSTPQAAIDTGTTMISVTTTVAAAVYAAISGSSAMTESGYEGYYEYPCSSSVNISLTFGDVTYTIDPDDFNIGALDSQGTSCLGGIYGSDLDSTVDWIIGDTFLKNVYSVYSYSGTTTGSQVGFASLADGSTVSTGSASTTNSSTSSSSSGSSSSSTSGASSLIRSKTCIAGLLIIVLTAGTIILI</sequence>
<feature type="signal peptide" evidence="7">
    <location>
        <begin position="1"/>
        <end position="22"/>
    </location>
</feature>